<feature type="region of interest" description="Disordered" evidence="1">
    <location>
        <begin position="92"/>
        <end position="134"/>
    </location>
</feature>
<name>A0A317XYX9_9BASI</name>
<proteinExistence type="predicted"/>
<dbReference type="EMBL" id="KZ819188">
    <property type="protein sequence ID" value="PWZ03497.1"/>
    <property type="molecule type" value="Genomic_DNA"/>
</dbReference>
<evidence type="ECO:0000256" key="1">
    <source>
        <dbReference type="SAM" id="MobiDB-lite"/>
    </source>
</evidence>
<keyword evidence="3" id="KW-1185">Reference proteome</keyword>
<gene>
    <name evidence="2" type="ORF">BCV70DRAFT_18397</name>
</gene>
<dbReference type="AlphaFoldDB" id="A0A317XYX9"/>
<dbReference type="InParanoid" id="A0A317XYX9"/>
<protein>
    <submittedName>
        <fullName evidence="2">Uncharacterized protein</fullName>
    </submittedName>
</protein>
<evidence type="ECO:0000313" key="3">
    <source>
        <dbReference type="Proteomes" id="UP000246740"/>
    </source>
</evidence>
<reference evidence="2 3" key="1">
    <citation type="journal article" date="2018" name="Mol. Biol. Evol.">
        <title>Broad Genomic Sampling Reveals a Smut Pathogenic Ancestry of the Fungal Clade Ustilaginomycotina.</title>
        <authorList>
            <person name="Kijpornyongpan T."/>
            <person name="Mondo S.J."/>
            <person name="Barry K."/>
            <person name="Sandor L."/>
            <person name="Lee J."/>
            <person name="Lipzen A."/>
            <person name="Pangilinan J."/>
            <person name="LaButti K."/>
            <person name="Hainaut M."/>
            <person name="Henrissat B."/>
            <person name="Grigoriev I.V."/>
            <person name="Spatafora J.W."/>
            <person name="Aime M.C."/>
        </authorList>
    </citation>
    <scope>NUCLEOTIDE SEQUENCE [LARGE SCALE GENOMIC DNA]</scope>
    <source>
        <strain evidence="2 3">MCA 3645</strain>
    </source>
</reference>
<evidence type="ECO:0000313" key="2">
    <source>
        <dbReference type="EMBL" id="PWZ03497.1"/>
    </source>
</evidence>
<dbReference type="Proteomes" id="UP000246740">
    <property type="component" value="Unassembled WGS sequence"/>
</dbReference>
<accession>A0A317XYX9</accession>
<organism evidence="2 3">
    <name type="scientific">Testicularia cyperi</name>
    <dbReference type="NCBI Taxonomy" id="1882483"/>
    <lineage>
        <taxon>Eukaryota</taxon>
        <taxon>Fungi</taxon>
        <taxon>Dikarya</taxon>
        <taxon>Basidiomycota</taxon>
        <taxon>Ustilaginomycotina</taxon>
        <taxon>Ustilaginomycetes</taxon>
        <taxon>Ustilaginales</taxon>
        <taxon>Anthracoideaceae</taxon>
        <taxon>Testicularia</taxon>
    </lineage>
</organism>
<sequence>MCMICVLVLYSSSVLYLFVLYAIRVVLQLHLALCASLRHHLEHHCTRSPQTVTESIVGRVLRYVLRPVAPSCAHRRIEESSYVCFTVPARQPRPLQSSRTPAWRSTSVAATPSRRGKPWASLLATESAHHTDSS</sequence>
<feature type="compositionally biased region" description="Polar residues" evidence="1">
    <location>
        <begin position="94"/>
        <end position="110"/>
    </location>
</feature>